<keyword evidence="9" id="KW-0408">Iron</keyword>
<keyword evidence="5 12" id="KW-0812">Transmembrane</keyword>
<keyword evidence="8 12" id="KW-1133">Transmembrane helix</keyword>
<keyword evidence="3" id="KW-0813">Transport</keyword>
<keyword evidence="6" id="KW-0479">Metal-binding</keyword>
<comment type="cofactor">
    <cofactor evidence="1">
        <name>heme b</name>
        <dbReference type="ChEBI" id="CHEBI:60344"/>
    </cofactor>
</comment>
<evidence type="ECO:0000256" key="11">
    <source>
        <dbReference type="SAM" id="MobiDB-lite"/>
    </source>
</evidence>
<keyword evidence="10 12" id="KW-0472">Membrane</keyword>
<keyword evidence="7" id="KW-0249">Electron transport</keyword>
<keyword evidence="15" id="KW-1185">Reference proteome</keyword>
<evidence type="ECO:0000256" key="10">
    <source>
        <dbReference type="ARBA" id="ARBA00023136"/>
    </source>
</evidence>
<evidence type="ECO:0000256" key="8">
    <source>
        <dbReference type="ARBA" id="ARBA00022989"/>
    </source>
</evidence>
<organism evidence="14 15">
    <name type="scientific">Pisum sativum</name>
    <name type="common">Garden pea</name>
    <name type="synonym">Lathyrus oleraceus</name>
    <dbReference type="NCBI Taxonomy" id="3888"/>
    <lineage>
        <taxon>Eukaryota</taxon>
        <taxon>Viridiplantae</taxon>
        <taxon>Streptophyta</taxon>
        <taxon>Embryophyta</taxon>
        <taxon>Tracheophyta</taxon>
        <taxon>Spermatophyta</taxon>
        <taxon>Magnoliopsida</taxon>
        <taxon>eudicotyledons</taxon>
        <taxon>Gunneridae</taxon>
        <taxon>Pentapetalae</taxon>
        <taxon>rosids</taxon>
        <taxon>fabids</taxon>
        <taxon>Fabales</taxon>
        <taxon>Fabaceae</taxon>
        <taxon>Papilionoideae</taxon>
        <taxon>50 kb inversion clade</taxon>
        <taxon>NPAAA clade</taxon>
        <taxon>Hologalegina</taxon>
        <taxon>IRL clade</taxon>
        <taxon>Fabeae</taxon>
        <taxon>Lathyrus</taxon>
    </lineage>
</organism>
<feature type="domain" description="Cytochrome b561" evidence="13">
    <location>
        <begin position="48"/>
        <end position="87"/>
    </location>
</feature>
<proteinExistence type="predicted"/>
<dbReference type="EMBL" id="JAMSHJ010000005">
    <property type="protein sequence ID" value="KAI5413589.1"/>
    <property type="molecule type" value="Genomic_DNA"/>
</dbReference>
<evidence type="ECO:0000256" key="12">
    <source>
        <dbReference type="SAM" id="Phobius"/>
    </source>
</evidence>
<protein>
    <recommendedName>
        <fullName evidence="13">Cytochrome b561 domain-containing protein</fullName>
    </recommendedName>
</protein>
<dbReference type="GO" id="GO:0016020">
    <property type="term" value="C:membrane"/>
    <property type="evidence" value="ECO:0007669"/>
    <property type="project" value="UniProtKB-SubCell"/>
</dbReference>
<sequence>MVGCTHCSVHVPFHVLGVVAYVFVLVWNFQFRGGLAWISTNKALIFNLHPVLMLIGLIIFGDEEIISYKSLPLKKEVKKPIHLVLRLRPHVSLQQQHHDSPSSDEKGSNIRLGNV</sequence>
<keyword evidence="4" id="KW-0349">Heme</keyword>
<evidence type="ECO:0000313" key="15">
    <source>
        <dbReference type="Proteomes" id="UP001058974"/>
    </source>
</evidence>
<evidence type="ECO:0000256" key="5">
    <source>
        <dbReference type="ARBA" id="ARBA00022692"/>
    </source>
</evidence>
<evidence type="ECO:0000256" key="1">
    <source>
        <dbReference type="ARBA" id="ARBA00001970"/>
    </source>
</evidence>
<evidence type="ECO:0000256" key="3">
    <source>
        <dbReference type="ARBA" id="ARBA00022448"/>
    </source>
</evidence>
<evidence type="ECO:0000256" key="9">
    <source>
        <dbReference type="ARBA" id="ARBA00023004"/>
    </source>
</evidence>
<evidence type="ECO:0000259" key="13">
    <source>
        <dbReference type="Pfam" id="PF03188"/>
    </source>
</evidence>
<evidence type="ECO:0000256" key="4">
    <source>
        <dbReference type="ARBA" id="ARBA00022617"/>
    </source>
</evidence>
<dbReference type="PANTHER" id="PTHR10106">
    <property type="entry name" value="CYTOCHROME B561-RELATED"/>
    <property type="match status" value="1"/>
</dbReference>
<comment type="caution">
    <text evidence="14">The sequence shown here is derived from an EMBL/GenBank/DDBJ whole genome shotgun (WGS) entry which is preliminary data.</text>
</comment>
<dbReference type="InterPro" id="IPR006593">
    <property type="entry name" value="Cyt_b561/ferric_Rdtase_TM"/>
</dbReference>
<dbReference type="GO" id="GO:0046872">
    <property type="term" value="F:metal ion binding"/>
    <property type="evidence" value="ECO:0007669"/>
    <property type="project" value="UniProtKB-KW"/>
</dbReference>
<feature type="region of interest" description="Disordered" evidence="11">
    <location>
        <begin position="92"/>
        <end position="115"/>
    </location>
</feature>
<feature type="transmembrane region" description="Helical" evidence="12">
    <location>
        <begin position="43"/>
        <end position="61"/>
    </location>
</feature>
<dbReference type="Gramene" id="Psat05G0796000-T1">
    <property type="protein sequence ID" value="KAI5413589.1"/>
    <property type="gene ID" value="KIW84_057960"/>
</dbReference>
<evidence type="ECO:0000313" key="14">
    <source>
        <dbReference type="EMBL" id="KAI5413589.1"/>
    </source>
</evidence>
<dbReference type="Gene3D" id="1.20.120.1770">
    <property type="match status" value="1"/>
</dbReference>
<dbReference type="Proteomes" id="UP001058974">
    <property type="component" value="Chromosome 5"/>
</dbReference>
<dbReference type="AlphaFoldDB" id="A0A9D5ANM6"/>
<gene>
    <name evidence="14" type="ORF">KIW84_057960</name>
</gene>
<evidence type="ECO:0000256" key="2">
    <source>
        <dbReference type="ARBA" id="ARBA00004141"/>
    </source>
</evidence>
<feature type="transmembrane region" description="Helical" evidence="12">
    <location>
        <begin position="12"/>
        <end position="31"/>
    </location>
</feature>
<feature type="compositionally biased region" description="Basic and acidic residues" evidence="11">
    <location>
        <begin position="96"/>
        <end position="108"/>
    </location>
</feature>
<name>A0A9D5ANM6_PEA</name>
<evidence type="ECO:0000256" key="7">
    <source>
        <dbReference type="ARBA" id="ARBA00022982"/>
    </source>
</evidence>
<comment type="subcellular location">
    <subcellularLocation>
        <location evidence="2">Membrane</location>
        <topology evidence="2">Multi-pass membrane protein</topology>
    </subcellularLocation>
</comment>
<evidence type="ECO:0000256" key="6">
    <source>
        <dbReference type="ARBA" id="ARBA00022723"/>
    </source>
</evidence>
<dbReference type="GO" id="GO:0016491">
    <property type="term" value="F:oxidoreductase activity"/>
    <property type="evidence" value="ECO:0007669"/>
    <property type="project" value="InterPro"/>
</dbReference>
<accession>A0A9D5ANM6</accession>
<dbReference type="PANTHER" id="PTHR10106:SF22">
    <property type="entry name" value="TRANSMEMBRANE ASCORBATE FERRIREDUCTASE 1"/>
    <property type="match status" value="1"/>
</dbReference>
<reference evidence="14 15" key="1">
    <citation type="journal article" date="2022" name="Nat. Genet.">
        <title>Improved pea reference genome and pan-genome highlight genomic features and evolutionary characteristics.</title>
        <authorList>
            <person name="Yang T."/>
            <person name="Liu R."/>
            <person name="Luo Y."/>
            <person name="Hu S."/>
            <person name="Wang D."/>
            <person name="Wang C."/>
            <person name="Pandey M.K."/>
            <person name="Ge S."/>
            <person name="Xu Q."/>
            <person name="Li N."/>
            <person name="Li G."/>
            <person name="Huang Y."/>
            <person name="Saxena R.K."/>
            <person name="Ji Y."/>
            <person name="Li M."/>
            <person name="Yan X."/>
            <person name="He Y."/>
            <person name="Liu Y."/>
            <person name="Wang X."/>
            <person name="Xiang C."/>
            <person name="Varshney R.K."/>
            <person name="Ding H."/>
            <person name="Gao S."/>
            <person name="Zong X."/>
        </authorList>
    </citation>
    <scope>NUCLEOTIDE SEQUENCE [LARGE SCALE GENOMIC DNA]</scope>
    <source>
        <strain evidence="14 15">cv. Zhongwan 6</strain>
    </source>
</reference>
<dbReference type="InterPro" id="IPR043205">
    <property type="entry name" value="CYB561/CYBRD1-like"/>
</dbReference>
<dbReference type="Pfam" id="PF03188">
    <property type="entry name" value="Cytochrom_B561"/>
    <property type="match status" value="1"/>
</dbReference>